<dbReference type="Pfam" id="PF04563">
    <property type="entry name" value="RNA_pol_Rpb2_1"/>
    <property type="match status" value="1"/>
</dbReference>
<dbReference type="PANTHER" id="PTHR20856">
    <property type="entry name" value="DNA-DIRECTED RNA POLYMERASE I SUBUNIT 2"/>
    <property type="match status" value="1"/>
</dbReference>
<dbReference type="InterPro" id="IPR019462">
    <property type="entry name" value="DNA-dir_RNA_pol_bsu_external_1"/>
</dbReference>
<dbReference type="InterPro" id="IPR007644">
    <property type="entry name" value="RNA_pol_bsu_protrusion"/>
</dbReference>
<dbReference type="EC" id="2.7.7.6" evidence="7"/>
<dbReference type="Gene3D" id="3.90.1110.10">
    <property type="entry name" value="RNA polymerase Rpb2, domain 2"/>
    <property type="match status" value="1"/>
</dbReference>
<comment type="subunit">
    <text evidence="7 9">In plastids the minimal PEP RNA polymerase catalytic core is composed of four subunits: alpha, beta, beta', and beta''. When a (nuclear-encoded) sigma factor is associated with the core the holoenzyme is formed, which can initiate transcription.</text>
</comment>
<keyword evidence="3 7" id="KW-0808">Transferase</keyword>
<dbReference type="InterPro" id="IPR007121">
    <property type="entry name" value="RNA_pol_bsu_CS"/>
</dbReference>
<dbReference type="InterPro" id="IPR014724">
    <property type="entry name" value="RNA_pol_RPB2_OB-fold"/>
</dbReference>
<evidence type="ECO:0000256" key="2">
    <source>
        <dbReference type="ARBA" id="ARBA00022478"/>
    </source>
</evidence>
<geneLocation type="chloroplast" evidence="16"/>
<keyword evidence="2 7" id="KW-0240">DNA-directed RNA polymerase</keyword>
<evidence type="ECO:0000256" key="9">
    <source>
        <dbReference type="RuleBase" id="RU363031"/>
    </source>
</evidence>
<dbReference type="HAMAP" id="MF_01321">
    <property type="entry name" value="RNApol_bact_RpoB"/>
    <property type="match status" value="1"/>
</dbReference>
<evidence type="ECO:0000259" key="14">
    <source>
        <dbReference type="Pfam" id="PF04565"/>
    </source>
</evidence>
<dbReference type="Pfam" id="PF04561">
    <property type="entry name" value="RNA_pol_Rpb2_2"/>
    <property type="match status" value="1"/>
</dbReference>
<sequence length="1385" mass="159623">MKQKINYINALPDFLAMQRVSFCWFITQGLNEELALFSKIQDFSQNTEYIMFSEEYSLIKPPYSLLIARKYSGNYKAQLVIPIEVRNKTINSIRYQNQFPIITLPLMTTYATFIINGCERVIVSQIIRSPGIYFEKSKNQKNQKQFKRKLTTDIHKLRSFLPSGEAFLSQFDLFFSIPTFTYDKIKKRKKIIPSWNNNTIYYYSIQYLKNSTNDSPFYLFQAFKFYQLLSKSLSSKSKAKLIQIFIKWLKLKNQNQNLHSSLKETNVIYILTYFQFLLTLVLKSKLCNIDSNLNPSLGDNFNLSDDQVTKLFQVYTKTIQTSQTATQLQLNYPLILTLKTTTDWLKEMENFQFLKTNFIDRSQKLTQITQLIEFSNLRPTIYFSNSLKDQFKYVFGKNKFTYKSERHKYLKTKTQLLLYKKDHEIKTNYHKKYEEKDLYSATLIPEYGSWIRFSFQKNIKINPYKYPIKNQEDEVIIQLDKINQKPVLSLLKEMGLTDLEIHQNLQYADFFYFNKPLVINSKQFKQPISRFESNLEYFKNISEFSRIFDPNYYRLGRVGRLKINNRLNLQLSERLQIITYEDIFAITDKLINLTISKAVPDDIDHLKNRRVRSVGELLQNLFRIGFQRLVRKLRNQTNKVDAGYLLSFNIVNATIREFFGSSQLSQYLDQTNPLSSLTHRRRISGLGPGGFDRDRISFAVRDIHPSHYGRICPIETPEGQNVGLIASLTTCARVNKLGFLETPFWRVINGKVIKTGNPIYLTADIEDLYKIAPADIATNSENYLVKNTIPIRYKQDFINVSPAEVDFIAISTVQVVSVAASLIPFFEHDDANRALMGSNMQRQSVPLIFPQKPIVGTGLENQIAVDSGMTLNAQVSGIVSSVTANKIIIKDKFGKKIIYKLQKYLRSNQQTCINHRPIVWKGESIKSGQILTDGPAITNSELALGQNLLVAYMPWQGYNFEDAILISERLVYNDVFTSIHIERYKIEIDRNSEMSEQTTKMIPNLSLSEVKHLNDDGIVMVGTFVKPGDILVGKVISNNTAEQLPESKLLRAIFGAKAKGVKDNSYRMPDGEYGRVIETVTFNRRTKLTYKFEKIYVFIAQIRKIQVGDKIAGRHGNKGIISRILARQDMPFLPDGTPIDIILNPLGVPSRMNVGQLYECLLGLAGDKLNSRFKILPFDEMYGLEMSRILINKKLRQASMKRNQSWLFNPYAPGKMVLIDGRTGKEFENPITVGNAYMLKLIHLVDDKIHARATGPYSLITQQPLRGKAQHGGQRFGEMEVWALEGFGAAFTLKELLTIKSDDMQGRNETLNAIVKGQKIPQFGIPESFKVLLQELRSIGLDMSTYKIEKFSSSKRYEIEVNLIEKYKALSKTFSPTSNINDISF</sequence>
<accession>A0A2Z5ZBL3</accession>
<dbReference type="Pfam" id="PF04560">
    <property type="entry name" value="RNA_pol_Rpb2_7"/>
    <property type="match status" value="1"/>
</dbReference>
<dbReference type="Pfam" id="PF10385">
    <property type="entry name" value="RNA_pol_Rpb2_45"/>
    <property type="match status" value="1"/>
</dbReference>
<dbReference type="Gene3D" id="2.40.50.150">
    <property type="match status" value="1"/>
</dbReference>
<dbReference type="InterPro" id="IPR010243">
    <property type="entry name" value="RNA_pol_bsu_bac"/>
</dbReference>
<evidence type="ECO:0000259" key="13">
    <source>
        <dbReference type="Pfam" id="PF04563"/>
    </source>
</evidence>
<feature type="domain" description="RNA polymerase Rpb2" evidence="14">
    <location>
        <begin position="666"/>
        <end position="734"/>
    </location>
</feature>
<dbReference type="InterPro" id="IPR007642">
    <property type="entry name" value="RNA_pol_Rpb2_2"/>
</dbReference>
<comment type="function">
    <text evidence="7 9">DNA-dependent RNA polymerase catalyzes the transcription of DNA into RNA using the four ribonucleoside triphosphates as substrates.</text>
</comment>
<feature type="domain" description="DNA-directed RNA polymerase subunit 2 hybrid-binding" evidence="10">
    <location>
        <begin position="873"/>
        <end position="1270"/>
    </location>
</feature>
<name>A0A2Z5ZBL3_9STRA</name>
<dbReference type="InterPro" id="IPR007645">
    <property type="entry name" value="RNA_pol_Rpb2_3"/>
</dbReference>
<dbReference type="EMBL" id="AP018511">
    <property type="protein sequence ID" value="BBC77827.1"/>
    <property type="molecule type" value="Genomic_DNA"/>
</dbReference>
<evidence type="ECO:0000259" key="15">
    <source>
        <dbReference type="Pfam" id="PF10385"/>
    </source>
</evidence>
<organism evidence="16">
    <name type="scientific">Nitzschia palea</name>
    <dbReference type="NCBI Taxonomy" id="303400"/>
    <lineage>
        <taxon>Eukaryota</taxon>
        <taxon>Sar</taxon>
        <taxon>Stramenopiles</taxon>
        <taxon>Ochrophyta</taxon>
        <taxon>Bacillariophyta</taxon>
        <taxon>Bacillariophyceae</taxon>
        <taxon>Bacillariophycidae</taxon>
        <taxon>Bacillariales</taxon>
        <taxon>Bacillariaceae</taxon>
        <taxon>Nitzschia</taxon>
    </lineage>
</organism>
<dbReference type="GO" id="GO:0006351">
    <property type="term" value="P:DNA-templated transcription"/>
    <property type="evidence" value="ECO:0007669"/>
    <property type="project" value="UniProtKB-UniRule"/>
</dbReference>
<feature type="domain" description="RNA polymerase Rpb2" evidence="11">
    <location>
        <begin position="1272"/>
        <end position="1346"/>
    </location>
</feature>
<evidence type="ECO:0000313" key="16">
    <source>
        <dbReference type="EMBL" id="BBC77827.1"/>
    </source>
</evidence>
<evidence type="ECO:0000259" key="12">
    <source>
        <dbReference type="Pfam" id="PF04561"/>
    </source>
</evidence>
<dbReference type="CDD" id="cd00653">
    <property type="entry name" value="RNA_pol_B_RPB2"/>
    <property type="match status" value="1"/>
</dbReference>
<evidence type="ECO:0000256" key="4">
    <source>
        <dbReference type="ARBA" id="ARBA00022695"/>
    </source>
</evidence>
<dbReference type="SUPFAM" id="SSF64484">
    <property type="entry name" value="beta and beta-prime subunits of DNA dependent RNA-polymerase"/>
    <property type="match status" value="2"/>
</dbReference>
<evidence type="ECO:0000256" key="6">
    <source>
        <dbReference type="ARBA" id="ARBA00048552"/>
    </source>
</evidence>
<dbReference type="InterPro" id="IPR015712">
    <property type="entry name" value="DNA-dir_RNA_pol_su2"/>
</dbReference>
<dbReference type="GO" id="GO:0003899">
    <property type="term" value="F:DNA-directed RNA polymerase activity"/>
    <property type="evidence" value="ECO:0007669"/>
    <property type="project" value="UniProtKB-UniRule"/>
</dbReference>
<dbReference type="PROSITE" id="PS01166">
    <property type="entry name" value="RNA_POL_BETA"/>
    <property type="match status" value="1"/>
</dbReference>
<dbReference type="Gene3D" id="2.40.270.10">
    <property type="entry name" value="DNA-directed RNA polymerase, subunit 2, domain 6"/>
    <property type="match status" value="1"/>
</dbReference>
<dbReference type="Gene3D" id="2.40.50.100">
    <property type="match status" value="1"/>
</dbReference>
<evidence type="ECO:0000259" key="10">
    <source>
        <dbReference type="Pfam" id="PF00562"/>
    </source>
</evidence>
<dbReference type="Gene3D" id="2.30.150.10">
    <property type="entry name" value="DNA-directed RNA polymerase, beta subunit, external 1 domain"/>
    <property type="match status" value="1"/>
</dbReference>
<comment type="similarity">
    <text evidence="1 7 8">Belongs to the RNA polymerase beta chain family.</text>
</comment>
<evidence type="ECO:0000259" key="11">
    <source>
        <dbReference type="Pfam" id="PF04560"/>
    </source>
</evidence>
<protein>
    <recommendedName>
        <fullName evidence="7">DNA-directed RNA polymerase subunit beta</fullName>
        <ecNumber evidence="7">2.7.7.6</ecNumber>
    </recommendedName>
    <alternativeName>
        <fullName evidence="7">PEP</fullName>
    </alternativeName>
    <alternativeName>
        <fullName evidence="7">Plastid-encoded RNA polymerase subunit beta</fullName>
        <shortName evidence="7">RNA polymerase subunit beta</shortName>
    </alternativeName>
</protein>
<dbReference type="NCBIfam" id="NF001616">
    <property type="entry name" value="PRK00405.1"/>
    <property type="match status" value="1"/>
</dbReference>
<dbReference type="InterPro" id="IPR007641">
    <property type="entry name" value="RNA_pol_Rpb2_7"/>
</dbReference>
<dbReference type="GO" id="GO:0000428">
    <property type="term" value="C:DNA-directed RNA polymerase complex"/>
    <property type="evidence" value="ECO:0007669"/>
    <property type="project" value="UniProtKB-KW"/>
</dbReference>
<dbReference type="GO" id="GO:0003677">
    <property type="term" value="F:DNA binding"/>
    <property type="evidence" value="ECO:0007669"/>
    <property type="project" value="UniProtKB-UniRule"/>
</dbReference>
<dbReference type="GO" id="GO:0009507">
    <property type="term" value="C:chloroplast"/>
    <property type="evidence" value="ECO:0007669"/>
    <property type="project" value="UniProtKB-SubCell"/>
</dbReference>
<dbReference type="InterPro" id="IPR037034">
    <property type="entry name" value="RNA_pol_Rpb2_2_sf"/>
</dbReference>
<dbReference type="Gene3D" id="3.90.1100.10">
    <property type="match status" value="2"/>
</dbReference>
<dbReference type="InterPro" id="IPR037033">
    <property type="entry name" value="DNA-dir_RNAP_su2_hyb_sf"/>
</dbReference>
<gene>
    <name evidence="7 16" type="primary">rpoB</name>
</gene>
<evidence type="ECO:0000256" key="8">
    <source>
        <dbReference type="RuleBase" id="RU000434"/>
    </source>
</evidence>
<evidence type="ECO:0000256" key="3">
    <source>
        <dbReference type="ARBA" id="ARBA00022679"/>
    </source>
</evidence>
<keyword evidence="16" id="KW-0934">Plastid</keyword>
<dbReference type="Pfam" id="PF00562">
    <property type="entry name" value="RNA_pol_Rpb2_6"/>
    <property type="match status" value="1"/>
</dbReference>
<dbReference type="InterPro" id="IPR042107">
    <property type="entry name" value="DNA-dir_RNA_pol_bsu_ext_1_sf"/>
</dbReference>
<dbReference type="GO" id="GO:0032549">
    <property type="term" value="F:ribonucleoside binding"/>
    <property type="evidence" value="ECO:0007669"/>
    <property type="project" value="InterPro"/>
</dbReference>
<comment type="catalytic activity">
    <reaction evidence="6 7 9">
        <text>RNA(n) + a ribonucleoside 5'-triphosphate = RNA(n+1) + diphosphate</text>
        <dbReference type="Rhea" id="RHEA:21248"/>
        <dbReference type="Rhea" id="RHEA-COMP:14527"/>
        <dbReference type="Rhea" id="RHEA-COMP:17342"/>
        <dbReference type="ChEBI" id="CHEBI:33019"/>
        <dbReference type="ChEBI" id="CHEBI:61557"/>
        <dbReference type="ChEBI" id="CHEBI:140395"/>
        <dbReference type="EC" id="2.7.7.6"/>
    </reaction>
</comment>
<keyword evidence="4 7" id="KW-0548">Nucleotidyltransferase</keyword>
<proteinExistence type="inferred from homology"/>
<feature type="domain" description="DNA-directed RNA polymerase beta subunit external 1" evidence="15">
    <location>
        <begin position="745"/>
        <end position="811"/>
    </location>
</feature>
<comment type="subcellular location">
    <subcellularLocation>
        <location evidence="7">Plastid</location>
        <location evidence="7">Chloroplast</location>
    </subcellularLocation>
</comment>
<dbReference type="InterPro" id="IPR007120">
    <property type="entry name" value="DNA-dir_RNAP_su2_dom"/>
</dbReference>
<keyword evidence="5 7" id="KW-0804">Transcription</keyword>
<keyword evidence="16" id="KW-0150">Chloroplast</keyword>
<evidence type="ECO:0000256" key="7">
    <source>
        <dbReference type="HAMAP-Rule" id="MF_01321"/>
    </source>
</evidence>
<feature type="domain" description="RNA polymerase beta subunit protrusion" evidence="13">
    <location>
        <begin position="112"/>
        <end position="639"/>
    </location>
</feature>
<feature type="domain" description="RNA polymerase Rpb2" evidence="12">
    <location>
        <begin position="464"/>
        <end position="612"/>
    </location>
</feature>
<evidence type="ECO:0000256" key="1">
    <source>
        <dbReference type="ARBA" id="ARBA00006835"/>
    </source>
</evidence>
<reference evidence="16" key="1">
    <citation type="submission" date="2018-02" db="EMBL/GenBank/DDBJ databases">
        <title>Evolution and diversity of non-photosynthetic diatom plastid genomes.</title>
        <authorList>
            <person name="Kamikawa R."/>
            <person name="Ishii K."/>
        </authorList>
    </citation>
    <scope>NUCLEOTIDE SEQUENCE</scope>
    <source>
        <strain evidence="16">NIES-2729</strain>
    </source>
</reference>
<dbReference type="Pfam" id="PF04565">
    <property type="entry name" value="RNA_pol_Rpb2_3"/>
    <property type="match status" value="1"/>
</dbReference>
<dbReference type="Gene3D" id="3.90.1800.10">
    <property type="entry name" value="RNA polymerase alpha subunit dimerisation domain"/>
    <property type="match status" value="1"/>
</dbReference>
<evidence type="ECO:0000256" key="5">
    <source>
        <dbReference type="ARBA" id="ARBA00023163"/>
    </source>
</evidence>